<gene>
    <name evidence="1" type="ORF">SteCoe_11569</name>
</gene>
<dbReference type="Proteomes" id="UP000187209">
    <property type="component" value="Unassembled WGS sequence"/>
</dbReference>
<reference evidence="1 2" key="1">
    <citation type="submission" date="2016-11" db="EMBL/GenBank/DDBJ databases">
        <title>The macronuclear genome of Stentor coeruleus: a giant cell with tiny introns.</title>
        <authorList>
            <person name="Slabodnick M."/>
            <person name="Ruby J.G."/>
            <person name="Reiff S.B."/>
            <person name="Swart E.C."/>
            <person name="Gosai S."/>
            <person name="Prabakaran S."/>
            <person name="Witkowska E."/>
            <person name="Larue G.E."/>
            <person name="Fisher S."/>
            <person name="Freeman R.M."/>
            <person name="Gunawardena J."/>
            <person name="Chu W."/>
            <person name="Stover N.A."/>
            <person name="Gregory B.D."/>
            <person name="Nowacki M."/>
            <person name="Derisi J."/>
            <person name="Roy S.W."/>
            <person name="Marshall W.F."/>
            <person name="Sood P."/>
        </authorList>
    </citation>
    <scope>NUCLEOTIDE SEQUENCE [LARGE SCALE GENOMIC DNA]</scope>
    <source>
        <strain evidence="1">WM001</strain>
    </source>
</reference>
<evidence type="ECO:0000313" key="1">
    <source>
        <dbReference type="EMBL" id="OMJ86857.1"/>
    </source>
</evidence>
<sequence>MENSLEKISKSSAYEIGQFLNLQLKKYFGFKLSRKSSYSLRSITCINAATSHRIRPSSRDNLGKRVPQDSNPIRLSFNRTPQGKSNSYEIEVSLMIHNIFSKIGEKYAGTHWVQIKGERSFNKCVLIQVFLDCYVCDQNLMSYLMSPCIGIEWISSETFFKCFEQVQVGSLRNSFVSSKLVKLKNKSFYVEKMLCKGYLVFYSVVNFYTGEDLDRDNLAKALGMVEKRSKIYLENHVEKIMDRLAELHKRPVHSISFNDFYKIILELEL</sequence>
<protein>
    <submittedName>
        <fullName evidence="1">Uncharacterized protein</fullName>
    </submittedName>
</protein>
<dbReference type="AlphaFoldDB" id="A0A1R2CCX4"/>
<organism evidence="1 2">
    <name type="scientific">Stentor coeruleus</name>
    <dbReference type="NCBI Taxonomy" id="5963"/>
    <lineage>
        <taxon>Eukaryota</taxon>
        <taxon>Sar</taxon>
        <taxon>Alveolata</taxon>
        <taxon>Ciliophora</taxon>
        <taxon>Postciliodesmatophora</taxon>
        <taxon>Heterotrichea</taxon>
        <taxon>Heterotrichida</taxon>
        <taxon>Stentoridae</taxon>
        <taxon>Stentor</taxon>
    </lineage>
</organism>
<name>A0A1R2CCX4_9CILI</name>
<comment type="caution">
    <text evidence="1">The sequence shown here is derived from an EMBL/GenBank/DDBJ whole genome shotgun (WGS) entry which is preliminary data.</text>
</comment>
<dbReference type="EMBL" id="MPUH01000193">
    <property type="protein sequence ID" value="OMJ86857.1"/>
    <property type="molecule type" value="Genomic_DNA"/>
</dbReference>
<proteinExistence type="predicted"/>
<keyword evidence="2" id="KW-1185">Reference proteome</keyword>
<evidence type="ECO:0000313" key="2">
    <source>
        <dbReference type="Proteomes" id="UP000187209"/>
    </source>
</evidence>
<accession>A0A1R2CCX4</accession>